<gene>
    <name evidence="1" type="ordered locus">mru_0783</name>
</gene>
<keyword evidence="2" id="KW-1185">Reference proteome</keyword>
<dbReference type="HOGENOM" id="CLU_1451433_0_0_2"/>
<name>D3E273_METRM</name>
<organism evidence="1 2">
    <name type="scientific">Methanobrevibacter ruminantium (strain ATCC 35063 / DSM 1093 / JCM 13430 / OCM 146 / M1)</name>
    <name type="common">Methanobacterium ruminantium</name>
    <dbReference type="NCBI Taxonomy" id="634498"/>
    <lineage>
        <taxon>Archaea</taxon>
        <taxon>Methanobacteriati</taxon>
        <taxon>Methanobacteriota</taxon>
        <taxon>Methanomada group</taxon>
        <taxon>Methanobacteria</taxon>
        <taxon>Methanobacteriales</taxon>
        <taxon>Methanobacteriaceae</taxon>
        <taxon>Methanobrevibacter</taxon>
    </lineage>
</organism>
<dbReference type="STRING" id="634498.mru_0783"/>
<reference evidence="1 2" key="1">
    <citation type="journal article" date="2010" name="PLoS ONE">
        <title>The genome sequence of the rumen methanogen Methanobrevibacter ruminantium reveals new possibilities for controlling ruminant methane emissions.</title>
        <authorList>
            <person name="Leahy S.C."/>
            <person name="Kelly W.J."/>
            <person name="Altermann E."/>
            <person name="Ronimus R.S."/>
            <person name="Yeoman C.J."/>
            <person name="Pacheco D.M."/>
            <person name="Li D."/>
            <person name="Kong Z."/>
            <person name="McTavish S."/>
            <person name="Sang C."/>
            <person name="Lambie S.C."/>
            <person name="Janssen P.H."/>
            <person name="Dey D."/>
            <person name="Attwood G.T."/>
        </authorList>
    </citation>
    <scope>NUCLEOTIDE SEQUENCE [LARGE SCALE GENOMIC DNA]</scope>
    <source>
        <strain evidence="2">ATCC 35063 / DSM 1093 / JCM 13430 / OCM 146 / M1</strain>
    </source>
</reference>
<dbReference type="KEGG" id="mru:mru_0783"/>
<evidence type="ECO:0000313" key="1">
    <source>
        <dbReference type="EMBL" id="ADC46634.1"/>
    </source>
</evidence>
<dbReference type="PATRIC" id="fig|634498.28.peg.784"/>
<accession>D3E273</accession>
<proteinExistence type="predicted"/>
<dbReference type="EMBL" id="CP001719">
    <property type="protein sequence ID" value="ADC46634.1"/>
    <property type="molecule type" value="Genomic_DNA"/>
</dbReference>
<sequence>MENPVDITAIDGIKRISKSYDIDTSEYYDDGLYISWISLIKSKNDTVCPDCGSKLMPLTLCPSEEMMELDEMGFDLENHNYYCRNCDYELYIDVLNIDCENHPIECAYLYYKLDEITKYIRHNEYSDELKSKMDYFDDEEFNAFISKLKEVDYIYEDEEGYVKLVDDVENHWFRHYIKYKRLCREL</sequence>
<dbReference type="AlphaFoldDB" id="D3E273"/>
<protein>
    <submittedName>
        <fullName evidence="1">Uncharacterized protein</fullName>
    </submittedName>
</protein>
<evidence type="ECO:0000313" key="2">
    <source>
        <dbReference type="Proteomes" id="UP000008680"/>
    </source>
</evidence>
<dbReference type="Proteomes" id="UP000008680">
    <property type="component" value="Chromosome"/>
</dbReference>